<dbReference type="PANTHER" id="PTHR43289">
    <property type="entry name" value="MITOGEN-ACTIVATED PROTEIN KINASE KINASE KINASE 20-RELATED"/>
    <property type="match status" value="1"/>
</dbReference>
<keyword evidence="9" id="KW-0723">Serine/threonine-protein kinase</keyword>
<dbReference type="SUPFAM" id="SSF56112">
    <property type="entry name" value="Protein kinase-like (PK-like)"/>
    <property type="match status" value="1"/>
</dbReference>
<dbReference type="KEGG" id="tsph:KIH39_16525"/>
<keyword evidence="7" id="KW-0812">Transmembrane</keyword>
<keyword evidence="2 5" id="KW-0547">Nucleotide-binding</keyword>
<dbReference type="CDD" id="cd14014">
    <property type="entry name" value="STKc_PknB_like"/>
    <property type="match status" value="1"/>
</dbReference>
<dbReference type="Proteomes" id="UP000676194">
    <property type="component" value="Chromosome"/>
</dbReference>
<proteinExistence type="predicted"/>
<dbReference type="GO" id="GO:0004674">
    <property type="term" value="F:protein serine/threonine kinase activity"/>
    <property type="evidence" value="ECO:0007669"/>
    <property type="project" value="UniProtKB-KW"/>
</dbReference>
<evidence type="ECO:0000256" key="3">
    <source>
        <dbReference type="ARBA" id="ARBA00022777"/>
    </source>
</evidence>
<gene>
    <name evidence="9" type="ORF">KIH39_16525</name>
</gene>
<dbReference type="SMART" id="SM00220">
    <property type="entry name" value="S_TKc"/>
    <property type="match status" value="1"/>
</dbReference>
<evidence type="ECO:0000256" key="1">
    <source>
        <dbReference type="ARBA" id="ARBA00022679"/>
    </source>
</evidence>
<evidence type="ECO:0000256" key="7">
    <source>
        <dbReference type="SAM" id="Phobius"/>
    </source>
</evidence>
<evidence type="ECO:0000256" key="4">
    <source>
        <dbReference type="ARBA" id="ARBA00022840"/>
    </source>
</evidence>
<dbReference type="PROSITE" id="PS00107">
    <property type="entry name" value="PROTEIN_KINASE_ATP"/>
    <property type="match status" value="1"/>
</dbReference>
<feature type="domain" description="Protein kinase" evidence="8">
    <location>
        <begin position="78"/>
        <end position="358"/>
    </location>
</feature>
<organism evidence="9 10">
    <name type="scientific">Telmatocola sphagniphila</name>
    <dbReference type="NCBI Taxonomy" id="1123043"/>
    <lineage>
        <taxon>Bacteria</taxon>
        <taxon>Pseudomonadati</taxon>
        <taxon>Planctomycetota</taxon>
        <taxon>Planctomycetia</taxon>
        <taxon>Gemmatales</taxon>
        <taxon>Gemmataceae</taxon>
    </lineage>
</organism>
<keyword evidence="3 9" id="KW-0418">Kinase</keyword>
<dbReference type="RefSeq" id="WP_213494325.1">
    <property type="nucleotide sequence ID" value="NZ_CP074694.1"/>
</dbReference>
<dbReference type="Gene3D" id="1.10.510.10">
    <property type="entry name" value="Transferase(Phosphotransferase) domain 1"/>
    <property type="match status" value="1"/>
</dbReference>
<keyword evidence="7" id="KW-1133">Transmembrane helix</keyword>
<keyword evidence="7" id="KW-0472">Membrane</keyword>
<dbReference type="AlphaFoldDB" id="A0A8E6ESB2"/>
<dbReference type="InterPro" id="IPR008271">
    <property type="entry name" value="Ser/Thr_kinase_AS"/>
</dbReference>
<name>A0A8E6ESB2_9BACT</name>
<protein>
    <submittedName>
        <fullName evidence="9">Serine/threonine protein kinase</fullName>
    </submittedName>
</protein>
<keyword evidence="4 5" id="KW-0067">ATP-binding</keyword>
<dbReference type="PROSITE" id="PS50011">
    <property type="entry name" value="PROTEIN_KINASE_DOM"/>
    <property type="match status" value="1"/>
</dbReference>
<feature type="region of interest" description="Disordered" evidence="6">
    <location>
        <begin position="388"/>
        <end position="438"/>
    </location>
</feature>
<evidence type="ECO:0000313" key="9">
    <source>
        <dbReference type="EMBL" id="QVL30454.1"/>
    </source>
</evidence>
<dbReference type="PROSITE" id="PS00108">
    <property type="entry name" value="PROTEIN_KINASE_ST"/>
    <property type="match status" value="1"/>
</dbReference>
<evidence type="ECO:0000256" key="5">
    <source>
        <dbReference type="PROSITE-ProRule" id="PRU10141"/>
    </source>
</evidence>
<evidence type="ECO:0000259" key="8">
    <source>
        <dbReference type="PROSITE" id="PS50011"/>
    </source>
</evidence>
<reference evidence="9" key="1">
    <citation type="submission" date="2021-05" db="EMBL/GenBank/DDBJ databases">
        <title>Complete genome sequence of the cellulolytic planctomycete Telmatocola sphagniphila SP2T and characterization of the first cellulase from planctomycetes.</title>
        <authorList>
            <person name="Rakitin A.L."/>
            <person name="Beletsky A.V."/>
            <person name="Naumoff D.G."/>
            <person name="Kulichevskaya I.S."/>
            <person name="Mardanov A.V."/>
            <person name="Ravin N.V."/>
            <person name="Dedysh S.N."/>
        </authorList>
    </citation>
    <scope>NUCLEOTIDE SEQUENCE</scope>
    <source>
        <strain evidence="9">SP2T</strain>
    </source>
</reference>
<dbReference type="InterPro" id="IPR017441">
    <property type="entry name" value="Protein_kinase_ATP_BS"/>
</dbReference>
<dbReference type="GO" id="GO:0005524">
    <property type="term" value="F:ATP binding"/>
    <property type="evidence" value="ECO:0007669"/>
    <property type="project" value="UniProtKB-UniRule"/>
</dbReference>
<keyword evidence="10" id="KW-1185">Reference proteome</keyword>
<dbReference type="InterPro" id="IPR011009">
    <property type="entry name" value="Kinase-like_dom_sf"/>
</dbReference>
<evidence type="ECO:0000256" key="2">
    <source>
        <dbReference type="ARBA" id="ARBA00022741"/>
    </source>
</evidence>
<dbReference type="EMBL" id="CP074694">
    <property type="protein sequence ID" value="QVL30454.1"/>
    <property type="molecule type" value="Genomic_DNA"/>
</dbReference>
<accession>A0A8E6ESB2</accession>
<dbReference type="PANTHER" id="PTHR43289:SF6">
    <property type="entry name" value="SERINE_THREONINE-PROTEIN KINASE NEKL-3"/>
    <property type="match status" value="1"/>
</dbReference>
<feature type="transmembrane region" description="Helical" evidence="7">
    <location>
        <begin position="478"/>
        <end position="498"/>
    </location>
</feature>
<feature type="binding site" evidence="5">
    <location>
        <position position="106"/>
    </location>
    <ligand>
        <name>ATP</name>
        <dbReference type="ChEBI" id="CHEBI:30616"/>
    </ligand>
</feature>
<sequence>MANAPSISLANYCALIVKSKLVPAEMVKEQFELWQSRNSASDDVEHFRKFLVKAGFLSEYQSVMLARGHADGFQLDTYTIQDRIGKGRMAGVFRAIHSTGQVVAIKVLPPSSAKDPTMLSRFQREAKLLIKLDHPNVVRAFQFGESAGKHYFVMEYLDGQTLDEILSTRKRLPPAEAIQIVYQAMRGMEHIHSRNMVHRDIKPANLILIPSAGSSLAENTLKANVKLLDIGLGKTFFDENIPIHEAETQLTSEGVLLGTPDYMSPEQAKNASAADIRADIYSLGCVLYHCLTGQPPFPDRNLMNQIIRHATETAKPLKDMLNPVPEGLQAVIDIMLAKEPEKRYQTPEKAAQALKLFLKHLPEAPVSPEPSAKYLKWLQIQSSEQKKLADTAALKATDSGHRPRPNPAKLESPRTPPTAEVSKARTKEASPAPKPIPKLEPLEVDVEPVSEEFDVELVPDQGGAAVPIQKFALSRRDFAMLGIGAAGGLLIAGIGYVLSQGAKKEKAE</sequence>
<dbReference type="Pfam" id="PF00069">
    <property type="entry name" value="Pkinase"/>
    <property type="match status" value="1"/>
</dbReference>
<keyword evidence="1" id="KW-0808">Transferase</keyword>
<dbReference type="InterPro" id="IPR000719">
    <property type="entry name" value="Prot_kinase_dom"/>
</dbReference>
<evidence type="ECO:0000313" key="10">
    <source>
        <dbReference type="Proteomes" id="UP000676194"/>
    </source>
</evidence>
<dbReference type="Gene3D" id="3.30.200.20">
    <property type="entry name" value="Phosphorylase Kinase, domain 1"/>
    <property type="match status" value="1"/>
</dbReference>
<evidence type="ECO:0000256" key="6">
    <source>
        <dbReference type="SAM" id="MobiDB-lite"/>
    </source>
</evidence>